<sequence>MKNEIQIRDKEKELTEKEEATKCAG</sequence>
<dbReference type="Proteomes" id="UP000634136">
    <property type="component" value="Unassembled WGS sequence"/>
</dbReference>
<protein>
    <submittedName>
        <fullName evidence="2">Uncharacterized protein</fullName>
    </submittedName>
</protein>
<gene>
    <name evidence="2" type="ORF">G2W53_011280</name>
</gene>
<proteinExistence type="predicted"/>
<reference evidence="2" key="1">
    <citation type="submission" date="2020-09" db="EMBL/GenBank/DDBJ databases">
        <title>Genome-Enabled Discovery of Anthraquinone Biosynthesis in Senna tora.</title>
        <authorList>
            <person name="Kang S.-H."/>
            <person name="Pandey R.P."/>
            <person name="Lee C.-M."/>
            <person name="Sim J.-S."/>
            <person name="Jeong J.-T."/>
            <person name="Choi B.-S."/>
            <person name="Jung M."/>
            <person name="Ginzburg D."/>
            <person name="Zhao K."/>
            <person name="Won S.Y."/>
            <person name="Oh T.-J."/>
            <person name="Yu Y."/>
            <person name="Kim N.-H."/>
            <person name="Lee O.R."/>
            <person name="Lee T.-H."/>
            <person name="Bashyal P."/>
            <person name="Kim T.-S."/>
            <person name="Lee W.-H."/>
            <person name="Kawkins C."/>
            <person name="Kim C.-K."/>
            <person name="Kim J.S."/>
            <person name="Ahn B.O."/>
            <person name="Rhee S.Y."/>
            <person name="Sohng J.K."/>
        </authorList>
    </citation>
    <scope>NUCLEOTIDE SEQUENCE</scope>
    <source>
        <tissue evidence="2">Leaf</tissue>
    </source>
</reference>
<name>A0A834X1D9_9FABA</name>
<keyword evidence="3" id="KW-1185">Reference proteome</keyword>
<feature type="region of interest" description="Disordered" evidence="1">
    <location>
        <begin position="1"/>
        <end position="25"/>
    </location>
</feature>
<evidence type="ECO:0000313" key="3">
    <source>
        <dbReference type="Proteomes" id="UP000634136"/>
    </source>
</evidence>
<evidence type="ECO:0000256" key="1">
    <source>
        <dbReference type="SAM" id="MobiDB-lite"/>
    </source>
</evidence>
<comment type="caution">
    <text evidence="2">The sequence shown here is derived from an EMBL/GenBank/DDBJ whole genome shotgun (WGS) entry which is preliminary data.</text>
</comment>
<dbReference type="EMBL" id="JAAIUW010000004">
    <property type="protein sequence ID" value="KAF7836421.1"/>
    <property type="molecule type" value="Genomic_DNA"/>
</dbReference>
<accession>A0A834X1D9</accession>
<organism evidence="2 3">
    <name type="scientific">Senna tora</name>
    <dbReference type="NCBI Taxonomy" id="362788"/>
    <lineage>
        <taxon>Eukaryota</taxon>
        <taxon>Viridiplantae</taxon>
        <taxon>Streptophyta</taxon>
        <taxon>Embryophyta</taxon>
        <taxon>Tracheophyta</taxon>
        <taxon>Spermatophyta</taxon>
        <taxon>Magnoliopsida</taxon>
        <taxon>eudicotyledons</taxon>
        <taxon>Gunneridae</taxon>
        <taxon>Pentapetalae</taxon>
        <taxon>rosids</taxon>
        <taxon>fabids</taxon>
        <taxon>Fabales</taxon>
        <taxon>Fabaceae</taxon>
        <taxon>Caesalpinioideae</taxon>
        <taxon>Cassia clade</taxon>
        <taxon>Senna</taxon>
    </lineage>
</organism>
<evidence type="ECO:0000313" key="2">
    <source>
        <dbReference type="EMBL" id="KAF7836421.1"/>
    </source>
</evidence>
<dbReference type="AlphaFoldDB" id="A0A834X1D9"/>